<evidence type="ECO:0000313" key="2">
    <source>
        <dbReference type="EMBL" id="ABC62643.1"/>
    </source>
</evidence>
<keyword evidence="3" id="KW-1185">Reference proteome</keyword>
<accession>Q2NCE8</accession>
<feature type="transmembrane region" description="Helical" evidence="1">
    <location>
        <begin position="160"/>
        <end position="180"/>
    </location>
</feature>
<evidence type="ECO:0000256" key="1">
    <source>
        <dbReference type="RuleBase" id="RU363076"/>
    </source>
</evidence>
<dbReference type="eggNOG" id="COG3346">
    <property type="taxonomic scope" value="Bacteria"/>
</dbReference>
<dbReference type="KEGG" id="eli:ELI_02755"/>
<comment type="subcellular location">
    <subcellularLocation>
        <location evidence="1">Cell membrane</location>
        <topology evidence="1">Multi-pass membrane protein</topology>
    </subcellularLocation>
</comment>
<gene>
    <name evidence="2" type="ordered locus">ELI_02755</name>
</gene>
<dbReference type="OrthoDB" id="6079986at2"/>
<keyword evidence="1" id="KW-0812">Transmembrane</keyword>
<keyword evidence="1" id="KW-0472">Membrane</keyword>
<dbReference type="RefSeq" id="WP_011413519.1">
    <property type="nucleotide sequence ID" value="NC_007722.1"/>
</dbReference>
<dbReference type="Pfam" id="PF02104">
    <property type="entry name" value="SURF1"/>
    <property type="match status" value="1"/>
</dbReference>
<protein>
    <recommendedName>
        <fullName evidence="1">SURF1-like protein</fullName>
    </recommendedName>
</protein>
<name>Q2NCE8_ERYLH</name>
<dbReference type="STRING" id="314225.ELI_02755"/>
<evidence type="ECO:0000313" key="3">
    <source>
        <dbReference type="Proteomes" id="UP000008808"/>
    </source>
</evidence>
<sequence length="193" mass="20455">MPKFPLIPTVLVLAAVATMMALGVWQLGRADEKEALIARYQSVASDAPRVAWPKTDLAVTERLYQPSSFSCTDVIARRTTAATSAAGAKGLAQIATCRIDGGGEAEVVLGFTRQPDEGSWVGGEVTGVIAPGPRLVASPPLAGLEPIARPDPSDLPNNHLAYAGQWFFFALTALVIYVLALRRQQAGARREGD</sequence>
<dbReference type="Proteomes" id="UP000008808">
    <property type="component" value="Chromosome"/>
</dbReference>
<comment type="similarity">
    <text evidence="1">Belongs to the SURF1 family.</text>
</comment>
<dbReference type="EMBL" id="CP000157">
    <property type="protein sequence ID" value="ABC62643.1"/>
    <property type="molecule type" value="Genomic_DNA"/>
</dbReference>
<reference evidence="3" key="1">
    <citation type="journal article" date="2009" name="J. Bacteriol.">
        <title>Complete genome sequence of Erythrobacter litoralis HTCC2594.</title>
        <authorList>
            <person name="Oh H.M."/>
            <person name="Giovannoni S.J."/>
            <person name="Ferriera S."/>
            <person name="Johnson J."/>
            <person name="Cho J.C."/>
        </authorList>
    </citation>
    <scope>NUCLEOTIDE SEQUENCE [LARGE SCALE GENOMIC DNA]</scope>
    <source>
        <strain evidence="3">HTCC2594</strain>
    </source>
</reference>
<keyword evidence="1" id="KW-1003">Cell membrane</keyword>
<dbReference type="InterPro" id="IPR002994">
    <property type="entry name" value="Surf1/Shy1"/>
</dbReference>
<dbReference type="HOGENOM" id="CLU_1249955_0_0_5"/>
<dbReference type="AlphaFoldDB" id="Q2NCE8"/>
<dbReference type="GO" id="GO:0005886">
    <property type="term" value="C:plasma membrane"/>
    <property type="evidence" value="ECO:0007669"/>
    <property type="project" value="UniProtKB-SubCell"/>
</dbReference>
<comment type="caution">
    <text evidence="1">Lacks conserved residue(s) required for the propagation of feature annotation.</text>
</comment>
<keyword evidence="1" id="KW-1133">Transmembrane helix</keyword>
<proteinExistence type="inferred from homology"/>
<organism evidence="2 3">
    <name type="scientific">Erythrobacter litoralis (strain HTCC2594)</name>
    <dbReference type="NCBI Taxonomy" id="314225"/>
    <lineage>
        <taxon>Bacteria</taxon>
        <taxon>Pseudomonadati</taxon>
        <taxon>Pseudomonadota</taxon>
        <taxon>Alphaproteobacteria</taxon>
        <taxon>Sphingomonadales</taxon>
        <taxon>Erythrobacteraceae</taxon>
        <taxon>Erythrobacter/Porphyrobacter group</taxon>
        <taxon>Erythrobacter</taxon>
    </lineage>
</organism>